<dbReference type="AlphaFoldDB" id="A0A803LYA5"/>
<dbReference type="InterPro" id="IPR045117">
    <property type="entry name" value="ATXN2-like"/>
</dbReference>
<dbReference type="EnsemblPlants" id="AUR62020456-RA">
    <property type="protein sequence ID" value="AUR62020456-RA:cds"/>
    <property type="gene ID" value="AUR62020456"/>
</dbReference>
<dbReference type="PANTHER" id="PTHR12854">
    <property type="entry name" value="ATAXIN 2-RELATED"/>
    <property type="match status" value="1"/>
</dbReference>
<dbReference type="GO" id="GO:0034063">
    <property type="term" value="P:stress granule assembly"/>
    <property type="evidence" value="ECO:0007669"/>
    <property type="project" value="TreeGrafter"/>
</dbReference>
<dbReference type="GO" id="GO:0003729">
    <property type="term" value="F:mRNA binding"/>
    <property type="evidence" value="ECO:0007669"/>
    <property type="project" value="TreeGrafter"/>
</dbReference>
<dbReference type="OMA" id="PSSQNAM"/>
<organism evidence="3 4">
    <name type="scientific">Chenopodium quinoa</name>
    <name type="common">Quinoa</name>
    <dbReference type="NCBI Taxonomy" id="63459"/>
    <lineage>
        <taxon>Eukaryota</taxon>
        <taxon>Viridiplantae</taxon>
        <taxon>Streptophyta</taxon>
        <taxon>Embryophyta</taxon>
        <taxon>Tracheophyta</taxon>
        <taxon>Spermatophyta</taxon>
        <taxon>Magnoliopsida</taxon>
        <taxon>eudicotyledons</taxon>
        <taxon>Gunneridae</taxon>
        <taxon>Pentapetalae</taxon>
        <taxon>Caryophyllales</taxon>
        <taxon>Chenopodiaceae</taxon>
        <taxon>Chenopodioideae</taxon>
        <taxon>Atripliceae</taxon>
        <taxon>Chenopodium</taxon>
    </lineage>
</organism>
<dbReference type="PANTHER" id="PTHR12854:SF12">
    <property type="entry name" value="POLYADENYLATE-BINDING PROTEIN INTERACTING PROTEIN"/>
    <property type="match status" value="1"/>
</dbReference>
<evidence type="ECO:0000259" key="2">
    <source>
        <dbReference type="Pfam" id="PF14438"/>
    </source>
</evidence>
<accession>A0A803LYA5</accession>
<sequence>MGREFTEDETTTTTASLSEALLFTTMCIIGLPVEVYTKDGSVFSGIFHTASVDKGYGIILKKARMIRKGTQSSNVSNGGLIDTLVVQPGDLVQVVAKGVMLPADYASSCANCGDEETVSVTIESSRISENGAALTNERRNSERQVGVIMPHEEEDGYLHQSKALKEVAKVNGSSKSLNKAHNKLNVHKEIHERTVVNQLANGSLSATDASLDVNHANQLVAKDLTCTESVASEVSDSSKTDSDASRTPLAVPVERALQNPLPSKTAKESKLNPSAKDFSPSLPNFRSTPPLVPTVPSVPYVPNNIPAVQIAGAQPELGNRSIVPRSSWPVKFVPYATSTTMNPDNGLQYNQPIAGLIATRAQPIRHGGQYQPIQAMPSYVHPNSQNDVIQAPGSLSSQAPHPLLASHPIHVGFAKNEGVLAGQPLPISMTSPLMANGPQSFTTPSHIHRLSSPHFSSMQPIPILGPNIPYNAKFP</sequence>
<dbReference type="InterPro" id="IPR025852">
    <property type="entry name" value="SM_dom_ATX"/>
</dbReference>
<dbReference type="Proteomes" id="UP000596660">
    <property type="component" value="Unplaced"/>
</dbReference>
<name>A0A803LYA5_CHEQI</name>
<reference evidence="3" key="1">
    <citation type="journal article" date="2017" name="Nature">
        <title>The genome of Chenopodium quinoa.</title>
        <authorList>
            <person name="Jarvis D.E."/>
            <person name="Ho Y.S."/>
            <person name="Lightfoot D.J."/>
            <person name="Schmoeckel S.M."/>
            <person name="Li B."/>
            <person name="Borm T.J.A."/>
            <person name="Ohyanagi H."/>
            <person name="Mineta K."/>
            <person name="Michell C.T."/>
            <person name="Saber N."/>
            <person name="Kharbatia N.M."/>
            <person name="Rupper R.R."/>
            <person name="Sharp A.R."/>
            <person name="Dally N."/>
            <person name="Boughton B.A."/>
            <person name="Woo Y.H."/>
            <person name="Gao G."/>
            <person name="Schijlen E.G.W.M."/>
            <person name="Guo X."/>
            <person name="Momin A.A."/>
            <person name="Negrao S."/>
            <person name="Al-Babili S."/>
            <person name="Gehring C."/>
            <person name="Roessner U."/>
            <person name="Jung C."/>
            <person name="Murphy K."/>
            <person name="Arold S.T."/>
            <person name="Gojobori T."/>
            <person name="van der Linden C.G."/>
            <person name="van Loo E.N."/>
            <person name="Jellen E.N."/>
            <person name="Maughan P.J."/>
            <person name="Tester M."/>
        </authorList>
    </citation>
    <scope>NUCLEOTIDE SEQUENCE [LARGE SCALE GENOMIC DNA]</scope>
    <source>
        <strain evidence="3">cv. PI 614886</strain>
    </source>
</reference>
<dbReference type="Pfam" id="PF14438">
    <property type="entry name" value="SM-ATX"/>
    <property type="match status" value="1"/>
</dbReference>
<feature type="region of interest" description="Disordered" evidence="1">
    <location>
        <begin position="232"/>
        <end position="285"/>
    </location>
</feature>
<protein>
    <recommendedName>
        <fullName evidence="2">Ataxin 2 SM domain-containing protein</fullName>
    </recommendedName>
</protein>
<evidence type="ECO:0000313" key="3">
    <source>
        <dbReference type="EnsemblPlants" id="AUR62020456-RA:cds"/>
    </source>
</evidence>
<dbReference type="Gramene" id="AUR62020456-RA">
    <property type="protein sequence ID" value="AUR62020456-RA:cds"/>
    <property type="gene ID" value="AUR62020456"/>
</dbReference>
<keyword evidence="4" id="KW-1185">Reference proteome</keyword>
<dbReference type="GO" id="GO:0010494">
    <property type="term" value="C:cytoplasmic stress granule"/>
    <property type="evidence" value="ECO:0007669"/>
    <property type="project" value="TreeGrafter"/>
</dbReference>
<reference evidence="3" key="2">
    <citation type="submission" date="2021-03" db="UniProtKB">
        <authorList>
            <consortium name="EnsemblPlants"/>
        </authorList>
    </citation>
    <scope>IDENTIFICATION</scope>
</reference>
<feature type="domain" description="Ataxin 2 SM" evidence="2">
    <location>
        <begin position="19"/>
        <end position="97"/>
    </location>
</feature>
<evidence type="ECO:0000313" key="4">
    <source>
        <dbReference type="Proteomes" id="UP000596660"/>
    </source>
</evidence>
<proteinExistence type="predicted"/>
<evidence type="ECO:0000256" key="1">
    <source>
        <dbReference type="SAM" id="MobiDB-lite"/>
    </source>
</evidence>